<evidence type="ECO:0000313" key="2">
    <source>
        <dbReference type="Proteomes" id="UP000192936"/>
    </source>
</evidence>
<dbReference type="NCBIfam" id="NF035938">
    <property type="entry name" value="EboA_domain"/>
    <property type="match status" value="1"/>
</dbReference>
<name>A0A1X7DXJ3_9PROT</name>
<dbReference type="InterPro" id="IPR047715">
    <property type="entry name" value="EboA_dom"/>
</dbReference>
<dbReference type="STRING" id="286727.SAMN02982917_1169"/>
<evidence type="ECO:0000313" key="1">
    <source>
        <dbReference type="EMBL" id="SMF23676.1"/>
    </source>
</evidence>
<dbReference type="Proteomes" id="UP000192936">
    <property type="component" value="Unassembled WGS sequence"/>
</dbReference>
<proteinExistence type="predicted"/>
<reference evidence="1 2" key="1">
    <citation type="submission" date="2017-04" db="EMBL/GenBank/DDBJ databases">
        <authorList>
            <person name="Afonso C.L."/>
            <person name="Miller P.J."/>
            <person name="Scott M.A."/>
            <person name="Spackman E."/>
            <person name="Goraichik I."/>
            <person name="Dimitrov K.M."/>
            <person name="Suarez D.L."/>
            <person name="Swayne D.E."/>
        </authorList>
    </citation>
    <scope>NUCLEOTIDE SEQUENCE [LARGE SCALE GENOMIC DNA]</scope>
    <source>
        <strain evidence="1 2">A2P</strain>
    </source>
</reference>
<organism evidence="1 2">
    <name type="scientific">Azospirillum oryzae</name>
    <dbReference type="NCBI Taxonomy" id="286727"/>
    <lineage>
        <taxon>Bacteria</taxon>
        <taxon>Pseudomonadati</taxon>
        <taxon>Pseudomonadota</taxon>
        <taxon>Alphaproteobacteria</taxon>
        <taxon>Rhodospirillales</taxon>
        <taxon>Azospirillaceae</taxon>
        <taxon>Azospirillum</taxon>
    </lineage>
</organism>
<gene>
    <name evidence="1" type="ORF">SAMN02982917_1169</name>
</gene>
<accession>A0A1X7DXJ3</accession>
<dbReference type="AlphaFoldDB" id="A0A1X7DXJ3"/>
<evidence type="ECO:0008006" key="3">
    <source>
        <dbReference type="Google" id="ProtNLM"/>
    </source>
</evidence>
<protein>
    <recommendedName>
        <fullName evidence="3">Sugar phosphate isomerase</fullName>
    </recommendedName>
</protein>
<sequence>MTTMECGAGPRGAEMPDPTILPAAAPDAMPGLLAALVAEQDREAAAWLETAVATPPLPGTAEFMRLFAIAGRKPAGTAPPGWPPARLARAALLAASVHAAGDEAPARLATAFRRSDSAERAAILQSLMLLPDPARFADLAADACRSSVQPVFEAIACDNRYPAAHFAEPVFNQMVLKAVITGAPLARVVGLAERTTAQLRRMAADFRDERRASNRPVPADLEFLLELGN</sequence>
<dbReference type="EMBL" id="FXAK01000001">
    <property type="protein sequence ID" value="SMF23676.1"/>
    <property type="molecule type" value="Genomic_DNA"/>
</dbReference>